<evidence type="ECO:0000313" key="1">
    <source>
        <dbReference type="EMBL" id="KZV44343.1"/>
    </source>
</evidence>
<gene>
    <name evidence="1" type="ORF">F511_18467</name>
</gene>
<dbReference type="Proteomes" id="UP000250235">
    <property type="component" value="Unassembled WGS sequence"/>
</dbReference>
<protein>
    <submittedName>
        <fullName evidence="1">Uncharacterized protein</fullName>
    </submittedName>
</protein>
<organism evidence="1 2">
    <name type="scientific">Dorcoceras hygrometricum</name>
    <dbReference type="NCBI Taxonomy" id="472368"/>
    <lineage>
        <taxon>Eukaryota</taxon>
        <taxon>Viridiplantae</taxon>
        <taxon>Streptophyta</taxon>
        <taxon>Embryophyta</taxon>
        <taxon>Tracheophyta</taxon>
        <taxon>Spermatophyta</taxon>
        <taxon>Magnoliopsida</taxon>
        <taxon>eudicotyledons</taxon>
        <taxon>Gunneridae</taxon>
        <taxon>Pentapetalae</taxon>
        <taxon>asterids</taxon>
        <taxon>lamiids</taxon>
        <taxon>Lamiales</taxon>
        <taxon>Gesneriaceae</taxon>
        <taxon>Didymocarpoideae</taxon>
        <taxon>Trichosporeae</taxon>
        <taxon>Loxocarpinae</taxon>
        <taxon>Dorcoceras</taxon>
    </lineage>
</organism>
<keyword evidence="2" id="KW-1185">Reference proteome</keyword>
<proteinExistence type="predicted"/>
<accession>A0A2Z7CCB2</accession>
<dbReference type="EMBL" id="KQ997043">
    <property type="protein sequence ID" value="KZV44343.1"/>
    <property type="molecule type" value="Genomic_DNA"/>
</dbReference>
<sequence length="221" mass="24776">MEHTGMVKMFKLLSMEHTGMVNMFKSLEESWLKGFFGVFDSVFEGALIEFFVNIKVIVDHQTIKRNKEGDMKVEYRMLHDIVAKSLCTKSGSFDVVTTEKLEIMVVISVGLKRVKADLGESVALHPIMVLKNRSILNYLKNNQAVAQAGETSKQSRDIANENKFTAEGLQLLTKKKPDKEAVEKKKNHKVVVVTKQMVAGGQAGPEVKVWDQLRRGYASSG</sequence>
<name>A0A2Z7CCB2_9LAMI</name>
<reference evidence="1 2" key="1">
    <citation type="journal article" date="2015" name="Proc. Natl. Acad. Sci. U.S.A.">
        <title>The resurrection genome of Boea hygrometrica: A blueprint for survival of dehydration.</title>
        <authorList>
            <person name="Xiao L."/>
            <person name="Yang G."/>
            <person name="Zhang L."/>
            <person name="Yang X."/>
            <person name="Zhao S."/>
            <person name="Ji Z."/>
            <person name="Zhou Q."/>
            <person name="Hu M."/>
            <person name="Wang Y."/>
            <person name="Chen M."/>
            <person name="Xu Y."/>
            <person name="Jin H."/>
            <person name="Xiao X."/>
            <person name="Hu G."/>
            <person name="Bao F."/>
            <person name="Hu Y."/>
            <person name="Wan P."/>
            <person name="Li L."/>
            <person name="Deng X."/>
            <person name="Kuang T."/>
            <person name="Xiang C."/>
            <person name="Zhu J.K."/>
            <person name="Oliver M.J."/>
            <person name="He Y."/>
        </authorList>
    </citation>
    <scope>NUCLEOTIDE SEQUENCE [LARGE SCALE GENOMIC DNA]</scope>
    <source>
        <strain evidence="2">cv. XS01</strain>
    </source>
</reference>
<evidence type="ECO:0000313" key="2">
    <source>
        <dbReference type="Proteomes" id="UP000250235"/>
    </source>
</evidence>
<dbReference type="AlphaFoldDB" id="A0A2Z7CCB2"/>